<organism evidence="3 4">
    <name type="scientific">Promethearchaeum syntrophicum</name>
    <dbReference type="NCBI Taxonomy" id="2594042"/>
    <lineage>
        <taxon>Archaea</taxon>
        <taxon>Promethearchaeati</taxon>
        <taxon>Promethearchaeota</taxon>
        <taxon>Promethearchaeia</taxon>
        <taxon>Promethearchaeales</taxon>
        <taxon>Promethearchaeaceae</taxon>
        <taxon>Promethearchaeum</taxon>
    </lineage>
</organism>
<keyword evidence="4" id="KW-1185">Reference proteome</keyword>
<dbReference type="GeneID" id="41331208"/>
<feature type="transmembrane region" description="Helical" evidence="1">
    <location>
        <begin position="20"/>
        <end position="47"/>
    </location>
</feature>
<accession>A0A5B9DE63</accession>
<dbReference type="Pfam" id="PF02517">
    <property type="entry name" value="Rce1-like"/>
    <property type="match status" value="1"/>
</dbReference>
<dbReference type="InterPro" id="IPR003675">
    <property type="entry name" value="Rce1/LyrA-like_dom"/>
</dbReference>
<dbReference type="GO" id="GO:0004175">
    <property type="term" value="F:endopeptidase activity"/>
    <property type="evidence" value="ECO:0007669"/>
    <property type="project" value="UniProtKB-ARBA"/>
</dbReference>
<dbReference type="AlphaFoldDB" id="A0A5B9DE63"/>
<dbReference type="KEGG" id="psyt:DSAG12_03239"/>
<name>A0A5B9DE63_9ARCH</name>
<dbReference type="RefSeq" id="WP_369019473.1">
    <property type="nucleotide sequence ID" value="NZ_CP042905.2"/>
</dbReference>
<keyword evidence="1" id="KW-0472">Membrane</keyword>
<sequence length="181" mass="20863">MRPFWVGLENYPLVSDGLDFYIESSILVGGILVLLIIAEVFTHIFISKGRIDISSVSFITALKGNHKYSLYFLFPITLLFEELLFRGIIFNFLLSYFTPFFTILISAGIFGIYHIHILILSKNNALGLIFIIFSFFLGLILGKIVFYFGILGCWVVHLLIVSYIYLRWNHFSMQLGKKNEK</sequence>
<dbReference type="GO" id="GO:0080120">
    <property type="term" value="P:CAAX-box protein maturation"/>
    <property type="evidence" value="ECO:0007669"/>
    <property type="project" value="UniProtKB-ARBA"/>
</dbReference>
<dbReference type="Proteomes" id="UP000321408">
    <property type="component" value="Chromosome"/>
</dbReference>
<reference evidence="3 4" key="1">
    <citation type="journal article" date="2020" name="Nature">
        <title>Isolation of an archaeon at the prokaryote-eukaryote interface.</title>
        <authorList>
            <person name="Imachi H."/>
            <person name="Nobu M.K."/>
            <person name="Nakahara N."/>
            <person name="Morono Y."/>
            <person name="Ogawara M."/>
            <person name="Takaki Y."/>
            <person name="Takano Y."/>
            <person name="Uematsu K."/>
            <person name="Ikuta T."/>
            <person name="Ito M."/>
            <person name="Matsui Y."/>
            <person name="Miyazaki M."/>
            <person name="Murata K."/>
            <person name="Saito Y."/>
            <person name="Sakai S."/>
            <person name="Song C."/>
            <person name="Tasumi E."/>
            <person name="Yamanaka Y."/>
            <person name="Yamaguchi T."/>
            <person name="Kamagata Y."/>
            <person name="Tamaki H."/>
            <person name="Takai K."/>
        </authorList>
    </citation>
    <scope>NUCLEOTIDE SEQUENCE [LARGE SCALE GENOMIC DNA]</scope>
    <source>
        <strain evidence="3 4">MK-D1</strain>
    </source>
</reference>
<feature type="transmembrane region" description="Helical" evidence="1">
    <location>
        <begin position="68"/>
        <end position="90"/>
    </location>
</feature>
<dbReference type="EMBL" id="CP042905">
    <property type="protein sequence ID" value="QEE17404.1"/>
    <property type="molecule type" value="Genomic_DNA"/>
</dbReference>
<reference evidence="3 4" key="2">
    <citation type="journal article" date="2024" name="Int. J. Syst. Evol. Microbiol.">
        <title>Promethearchaeum syntrophicum gen. nov., sp. nov., an anaerobic, obligately syntrophic archaeon, the first isolate of the lineage 'Asgard' archaea, and proposal of the new archaeal phylum Promethearchaeota phyl. nov. and kingdom Promethearchaeati regn. nov.</title>
        <authorList>
            <person name="Imachi H."/>
            <person name="Nobu M.K."/>
            <person name="Kato S."/>
            <person name="Takaki Y."/>
            <person name="Miyazaki M."/>
            <person name="Miyata M."/>
            <person name="Ogawara M."/>
            <person name="Saito Y."/>
            <person name="Sakai S."/>
            <person name="Tahara Y.O."/>
            <person name="Takano Y."/>
            <person name="Tasumi E."/>
            <person name="Uematsu K."/>
            <person name="Yoshimura T."/>
            <person name="Itoh T."/>
            <person name="Ohkuma M."/>
            <person name="Takai K."/>
        </authorList>
    </citation>
    <scope>NUCLEOTIDE SEQUENCE [LARGE SCALE GENOMIC DNA]</scope>
    <source>
        <strain evidence="3 4">MK-D1</strain>
    </source>
</reference>
<dbReference type="GO" id="GO:0006508">
    <property type="term" value="P:proteolysis"/>
    <property type="evidence" value="ECO:0007669"/>
    <property type="project" value="UniProtKB-KW"/>
</dbReference>
<evidence type="ECO:0000256" key="1">
    <source>
        <dbReference type="SAM" id="Phobius"/>
    </source>
</evidence>
<evidence type="ECO:0000313" key="3">
    <source>
        <dbReference type="EMBL" id="QEE17404.1"/>
    </source>
</evidence>
<evidence type="ECO:0000313" key="4">
    <source>
        <dbReference type="Proteomes" id="UP000321408"/>
    </source>
</evidence>
<protein>
    <submittedName>
        <fullName evidence="3">Lysostaphin resistance A-like protein</fullName>
    </submittedName>
</protein>
<feature type="transmembrane region" description="Helical" evidence="1">
    <location>
        <begin position="147"/>
        <end position="166"/>
    </location>
</feature>
<feature type="domain" description="CAAX prenyl protease 2/Lysostaphin resistance protein A-like" evidence="2">
    <location>
        <begin position="70"/>
        <end position="160"/>
    </location>
</feature>
<proteinExistence type="predicted"/>
<gene>
    <name evidence="3" type="ORF">DSAG12_03239</name>
</gene>
<feature type="transmembrane region" description="Helical" evidence="1">
    <location>
        <begin position="96"/>
        <end position="113"/>
    </location>
</feature>
<keyword evidence="1" id="KW-1133">Transmembrane helix</keyword>
<keyword evidence="1" id="KW-0812">Transmembrane</keyword>
<feature type="transmembrane region" description="Helical" evidence="1">
    <location>
        <begin position="125"/>
        <end position="141"/>
    </location>
</feature>
<evidence type="ECO:0000259" key="2">
    <source>
        <dbReference type="Pfam" id="PF02517"/>
    </source>
</evidence>